<dbReference type="GO" id="GO:0071555">
    <property type="term" value="P:cell wall organization"/>
    <property type="evidence" value="ECO:0007669"/>
    <property type="project" value="UniProtKB-KW"/>
</dbReference>
<keyword evidence="17" id="KW-0472">Membrane</keyword>
<evidence type="ECO:0000256" key="13">
    <source>
        <dbReference type="PIRSR" id="PIRSR618044-1"/>
    </source>
</evidence>
<feature type="compositionally biased region" description="Low complexity" evidence="16">
    <location>
        <begin position="20"/>
        <end position="70"/>
    </location>
</feature>
<feature type="compositionally biased region" description="Polar residues" evidence="16">
    <location>
        <begin position="498"/>
        <end position="511"/>
    </location>
</feature>
<evidence type="ECO:0000256" key="8">
    <source>
        <dbReference type="ARBA" id="ARBA00022801"/>
    </source>
</evidence>
<evidence type="ECO:0000256" key="6">
    <source>
        <dbReference type="ARBA" id="ARBA00022670"/>
    </source>
</evidence>
<evidence type="ECO:0000313" key="21">
    <source>
        <dbReference type="EMBL" id="HIR61300.1"/>
    </source>
</evidence>
<comment type="caution">
    <text evidence="21">The sequence shown here is derived from an EMBL/GenBank/DDBJ whole genome shotgun (WGS) entry which is preliminary data.</text>
</comment>
<dbReference type="InterPro" id="IPR018044">
    <property type="entry name" value="Peptidase_S11"/>
</dbReference>
<feature type="active site" description="Proton acceptor" evidence="13">
    <location>
        <position position="118"/>
    </location>
</feature>
<dbReference type="Gene3D" id="3.40.710.10">
    <property type="entry name" value="DD-peptidase/beta-lactamase superfamily"/>
    <property type="match status" value="1"/>
</dbReference>
<dbReference type="GO" id="GO:0009002">
    <property type="term" value="F:serine-type D-Ala-D-Ala carboxypeptidase activity"/>
    <property type="evidence" value="ECO:0007669"/>
    <property type="project" value="UniProtKB-EC"/>
</dbReference>
<proteinExistence type="inferred from homology"/>
<evidence type="ECO:0000256" key="18">
    <source>
        <dbReference type="SAM" id="SignalP"/>
    </source>
</evidence>
<evidence type="ECO:0000256" key="17">
    <source>
        <dbReference type="SAM" id="Phobius"/>
    </source>
</evidence>
<feature type="domain" description="Peptidase S11 D-alanyl-D-alanine carboxypeptidase A N-terminal" evidence="19">
    <location>
        <begin position="85"/>
        <end position="317"/>
    </location>
</feature>
<reference evidence="21" key="2">
    <citation type="journal article" date="2021" name="PeerJ">
        <title>Extensive microbial diversity within the chicken gut microbiome revealed by metagenomics and culture.</title>
        <authorList>
            <person name="Gilroy R."/>
            <person name="Ravi A."/>
            <person name="Getino M."/>
            <person name="Pursley I."/>
            <person name="Horton D.L."/>
            <person name="Alikhan N.F."/>
            <person name="Baker D."/>
            <person name="Gharbi K."/>
            <person name="Hall N."/>
            <person name="Watson M."/>
            <person name="Adriaenssens E.M."/>
            <person name="Foster-Nyarko E."/>
            <person name="Jarju S."/>
            <person name="Secka A."/>
            <person name="Antonio M."/>
            <person name="Oren A."/>
            <person name="Chaudhuri R.R."/>
            <person name="La Ragione R."/>
            <person name="Hildebrand F."/>
            <person name="Pallen M.J."/>
        </authorList>
    </citation>
    <scope>NUCLEOTIDE SEQUENCE</scope>
    <source>
        <strain evidence="21">CHK189-12415</strain>
    </source>
</reference>
<evidence type="ECO:0000256" key="14">
    <source>
        <dbReference type="PIRSR" id="PIRSR618044-2"/>
    </source>
</evidence>
<gene>
    <name evidence="21" type="ORF">IAB37_06990</name>
</gene>
<evidence type="ECO:0000256" key="16">
    <source>
        <dbReference type="SAM" id="MobiDB-lite"/>
    </source>
</evidence>
<evidence type="ECO:0000256" key="15">
    <source>
        <dbReference type="RuleBase" id="RU004016"/>
    </source>
</evidence>
<feature type="region of interest" description="Disordered" evidence="16">
    <location>
        <begin position="20"/>
        <end position="78"/>
    </location>
</feature>
<sequence>MAALLLSLTLLFSSIPAGVSATSGTVSGTSSGESSGASSGESSGSSSASSESSEASSGESSGETSGESSGTSGGSSAGTTDIGFTVNSTAVYLVNMDSGIVIYQKNADTPMYPASLAKIMTCLLVLENVDDLTETVTTSYTVFDNLWGMNASNAGLYPGEEVRIIDLLYGLMLPSGCDAAGVLAEAVAGSEEAFVQMMNDKAAEIGCTSTHFENSSGLHDPNQYTTAQDMYMITAYAMQYDQFTEIATTYSYTMPATNKNDERTIYHTCSIMNPSSSYYDETIYGIKTGTTDESGRNIVSYASRNAYNYLLITMGAPIYYDDGTQIEQNLSYVDAANLYDWAFNDWAVQTVVSTTDVQGQVKVALCASKDVVNVVPAEEVRRLMLKSIDSSSLQMIPTLVETVDAPVTAGQKLGTLEIRMADETIATVDLVAAESLSRSAWLAFCRGVVNFFTAPAFWIVVLTLIIGFTGWLFMMREINRRKRRRLRAARKNAPRTYNARTGTGLKKSSTYRGPARQPQKKAYSRPPQRNAPRNRPSTQRKQPPKKK</sequence>
<feature type="binding site" evidence="14">
    <location>
        <position position="287"/>
    </location>
    <ligand>
        <name>substrate</name>
    </ligand>
</feature>
<feature type="domain" description="Peptidase S11 D-Ala-D-Ala carboxypeptidase A C-terminal" evidence="20">
    <location>
        <begin position="358"/>
        <end position="436"/>
    </location>
</feature>
<dbReference type="InterPro" id="IPR001967">
    <property type="entry name" value="Peptidase_S11_N"/>
</dbReference>
<evidence type="ECO:0000256" key="9">
    <source>
        <dbReference type="ARBA" id="ARBA00022960"/>
    </source>
</evidence>
<dbReference type="GO" id="GO:0008360">
    <property type="term" value="P:regulation of cell shape"/>
    <property type="evidence" value="ECO:0007669"/>
    <property type="project" value="UniProtKB-KW"/>
</dbReference>
<dbReference type="InterPro" id="IPR037167">
    <property type="entry name" value="Peptidase_S11_C_sf"/>
</dbReference>
<evidence type="ECO:0000256" key="11">
    <source>
        <dbReference type="ARBA" id="ARBA00023316"/>
    </source>
</evidence>
<dbReference type="Pfam" id="PF00768">
    <property type="entry name" value="Peptidase_S11"/>
    <property type="match status" value="1"/>
</dbReference>
<keyword evidence="6" id="KW-0645">Protease</keyword>
<keyword evidence="9" id="KW-0133">Cell shape</keyword>
<comment type="catalytic activity">
    <reaction evidence="12">
        <text>Preferential cleavage: (Ac)2-L-Lys-D-Ala-|-D-Ala. Also transpeptidation of peptidyl-alanyl moieties that are N-acyl substituents of D-alanine.</text>
        <dbReference type="EC" id="3.4.16.4"/>
    </reaction>
</comment>
<dbReference type="Gene3D" id="2.60.410.10">
    <property type="entry name" value="D-Ala-D-Ala carboxypeptidase, C-terminal domain"/>
    <property type="match status" value="1"/>
</dbReference>
<feature type="region of interest" description="Disordered" evidence="16">
    <location>
        <begin position="487"/>
        <end position="547"/>
    </location>
</feature>
<dbReference type="AlphaFoldDB" id="A0A9D1J592"/>
<dbReference type="InterPro" id="IPR015956">
    <property type="entry name" value="Peniciliin-bd_prot_C_sf"/>
</dbReference>
<evidence type="ECO:0000256" key="7">
    <source>
        <dbReference type="ARBA" id="ARBA00022729"/>
    </source>
</evidence>
<accession>A0A9D1J592</accession>
<evidence type="ECO:0000256" key="4">
    <source>
        <dbReference type="ARBA" id="ARBA00012448"/>
    </source>
</evidence>
<keyword evidence="10" id="KW-0573">Peptidoglycan synthesis</keyword>
<keyword evidence="7 18" id="KW-0732">Signal</keyword>
<evidence type="ECO:0000256" key="3">
    <source>
        <dbReference type="ARBA" id="ARBA00007164"/>
    </source>
</evidence>
<feature type="active site" evidence="13">
    <location>
        <position position="175"/>
    </location>
</feature>
<keyword evidence="17" id="KW-1133">Transmembrane helix</keyword>
<dbReference type="InterPro" id="IPR012907">
    <property type="entry name" value="Peptidase_S11_C"/>
</dbReference>
<reference evidence="21" key="1">
    <citation type="submission" date="2020-10" db="EMBL/GenBank/DDBJ databases">
        <authorList>
            <person name="Gilroy R."/>
        </authorList>
    </citation>
    <scope>NUCLEOTIDE SEQUENCE</scope>
    <source>
        <strain evidence="21">CHK189-12415</strain>
    </source>
</reference>
<organism evidence="21 22">
    <name type="scientific">Candidatus Faecivivens stercoravium</name>
    <dbReference type="NCBI Taxonomy" id="2840803"/>
    <lineage>
        <taxon>Bacteria</taxon>
        <taxon>Bacillati</taxon>
        <taxon>Bacillota</taxon>
        <taxon>Clostridia</taxon>
        <taxon>Eubacteriales</taxon>
        <taxon>Oscillospiraceae</taxon>
        <taxon>Oscillospiraceae incertae sedis</taxon>
        <taxon>Candidatus Faecivivens</taxon>
    </lineage>
</organism>
<evidence type="ECO:0000256" key="12">
    <source>
        <dbReference type="ARBA" id="ARBA00034000"/>
    </source>
</evidence>
<evidence type="ECO:0000259" key="19">
    <source>
        <dbReference type="Pfam" id="PF00768"/>
    </source>
</evidence>
<feature type="signal peptide" evidence="18">
    <location>
        <begin position="1"/>
        <end position="21"/>
    </location>
</feature>
<dbReference type="GO" id="GO:0006508">
    <property type="term" value="P:proteolysis"/>
    <property type="evidence" value="ECO:0007669"/>
    <property type="project" value="UniProtKB-KW"/>
</dbReference>
<name>A0A9D1J592_9FIRM</name>
<evidence type="ECO:0000256" key="1">
    <source>
        <dbReference type="ARBA" id="ARBA00003217"/>
    </source>
</evidence>
<dbReference type="EMBL" id="DVHA01000222">
    <property type="protein sequence ID" value="HIR61300.1"/>
    <property type="molecule type" value="Genomic_DNA"/>
</dbReference>
<feature type="transmembrane region" description="Helical" evidence="17">
    <location>
        <begin position="456"/>
        <end position="475"/>
    </location>
</feature>
<comment type="function">
    <text evidence="1">Removes C-terminal D-alanyl residues from sugar-peptide cell wall precursors.</text>
</comment>
<dbReference type="SUPFAM" id="SSF56601">
    <property type="entry name" value="beta-lactamase/transpeptidase-like"/>
    <property type="match status" value="1"/>
</dbReference>
<evidence type="ECO:0000256" key="2">
    <source>
        <dbReference type="ARBA" id="ARBA00004752"/>
    </source>
</evidence>
<evidence type="ECO:0000256" key="5">
    <source>
        <dbReference type="ARBA" id="ARBA00022645"/>
    </source>
</evidence>
<dbReference type="InterPro" id="IPR012338">
    <property type="entry name" value="Beta-lactam/transpept-like"/>
</dbReference>
<dbReference type="PRINTS" id="PR00725">
    <property type="entry name" value="DADACBPTASE1"/>
</dbReference>
<dbReference type="GO" id="GO:0009252">
    <property type="term" value="P:peptidoglycan biosynthetic process"/>
    <property type="evidence" value="ECO:0007669"/>
    <property type="project" value="UniProtKB-KW"/>
</dbReference>
<evidence type="ECO:0000256" key="10">
    <source>
        <dbReference type="ARBA" id="ARBA00022984"/>
    </source>
</evidence>
<feature type="compositionally biased region" description="Low complexity" evidence="16">
    <location>
        <begin position="525"/>
        <end position="536"/>
    </location>
</feature>
<dbReference type="Pfam" id="PF07943">
    <property type="entry name" value="PBP5_C"/>
    <property type="match status" value="1"/>
</dbReference>
<evidence type="ECO:0000313" key="22">
    <source>
        <dbReference type="Proteomes" id="UP000824241"/>
    </source>
</evidence>
<keyword evidence="17" id="KW-0812">Transmembrane</keyword>
<evidence type="ECO:0000259" key="20">
    <source>
        <dbReference type="Pfam" id="PF07943"/>
    </source>
</evidence>
<dbReference type="PANTHER" id="PTHR21581:SF6">
    <property type="entry name" value="TRAFFICKING PROTEIN PARTICLE COMPLEX SUBUNIT 12"/>
    <property type="match status" value="1"/>
</dbReference>
<dbReference type="EC" id="3.4.16.4" evidence="4"/>
<keyword evidence="5 21" id="KW-0121">Carboxypeptidase</keyword>
<protein>
    <recommendedName>
        <fullName evidence="4">serine-type D-Ala-D-Ala carboxypeptidase</fullName>
        <ecNumber evidence="4">3.4.16.4</ecNumber>
    </recommendedName>
</protein>
<keyword evidence="11" id="KW-0961">Cell wall biogenesis/degradation</keyword>
<keyword evidence="8" id="KW-0378">Hydrolase</keyword>
<feature type="active site" description="Acyl-ester intermediate" evidence="13">
    <location>
        <position position="115"/>
    </location>
</feature>
<comment type="pathway">
    <text evidence="2">Cell wall biogenesis; peptidoglycan biosynthesis.</text>
</comment>
<dbReference type="SUPFAM" id="SSF69189">
    <property type="entry name" value="Penicillin-binding protein associated domain"/>
    <property type="match status" value="1"/>
</dbReference>
<feature type="chain" id="PRO_5039303336" description="serine-type D-Ala-D-Ala carboxypeptidase" evidence="18">
    <location>
        <begin position="22"/>
        <end position="547"/>
    </location>
</feature>
<dbReference type="PANTHER" id="PTHR21581">
    <property type="entry name" value="D-ALANYL-D-ALANINE CARBOXYPEPTIDASE"/>
    <property type="match status" value="1"/>
</dbReference>
<dbReference type="Proteomes" id="UP000824241">
    <property type="component" value="Unassembled WGS sequence"/>
</dbReference>
<comment type="similarity">
    <text evidence="3 15">Belongs to the peptidase S11 family.</text>
</comment>